<protein>
    <submittedName>
        <fullName evidence="5">TFIIS N-terminal domain-containing protein</fullName>
    </submittedName>
</protein>
<evidence type="ECO:0000313" key="3">
    <source>
        <dbReference type="EMBL" id="VDN18102.1"/>
    </source>
</evidence>
<dbReference type="InterPro" id="IPR017923">
    <property type="entry name" value="TFIIS_N"/>
</dbReference>
<evidence type="ECO:0000256" key="1">
    <source>
        <dbReference type="SAM" id="MobiDB-lite"/>
    </source>
</evidence>
<evidence type="ECO:0000259" key="2">
    <source>
        <dbReference type="Pfam" id="PF08711"/>
    </source>
</evidence>
<keyword evidence="4" id="KW-1185">Reference proteome</keyword>
<dbReference type="Pfam" id="PF08711">
    <property type="entry name" value="Med26"/>
    <property type="match status" value="1"/>
</dbReference>
<dbReference type="InterPro" id="IPR035441">
    <property type="entry name" value="TFIIS/LEDGF_dom_sf"/>
</dbReference>
<proteinExistence type="predicted"/>
<dbReference type="PANTHER" id="PTHR15141">
    <property type="entry name" value="TRANSCRIPTION ELONGATION FACTOR B POLYPEPTIDE 3"/>
    <property type="match status" value="1"/>
</dbReference>
<dbReference type="Proteomes" id="UP000271098">
    <property type="component" value="Unassembled WGS sequence"/>
</dbReference>
<dbReference type="PANTHER" id="PTHR15141:SF76">
    <property type="entry name" value="TRANSCRIPTION ELONGATION FACTOR B POLYPEPTIDE 3"/>
    <property type="match status" value="1"/>
</dbReference>
<dbReference type="SUPFAM" id="SSF47676">
    <property type="entry name" value="Conserved domain common to transcription factors TFIIS, elongin A, CRSP70"/>
    <property type="match status" value="1"/>
</dbReference>
<evidence type="ECO:0000313" key="4">
    <source>
        <dbReference type="Proteomes" id="UP000271098"/>
    </source>
</evidence>
<dbReference type="InterPro" id="IPR051870">
    <property type="entry name" value="Elongin-A_domain"/>
</dbReference>
<organism evidence="5">
    <name type="scientific">Gongylonema pulchrum</name>
    <dbReference type="NCBI Taxonomy" id="637853"/>
    <lineage>
        <taxon>Eukaryota</taxon>
        <taxon>Metazoa</taxon>
        <taxon>Ecdysozoa</taxon>
        <taxon>Nematoda</taxon>
        <taxon>Chromadorea</taxon>
        <taxon>Rhabditida</taxon>
        <taxon>Spirurina</taxon>
        <taxon>Spiruromorpha</taxon>
        <taxon>Spiruroidea</taxon>
        <taxon>Gongylonematidae</taxon>
        <taxon>Gongylonema</taxon>
    </lineage>
</organism>
<dbReference type="Gene3D" id="6.10.250.3180">
    <property type="match status" value="1"/>
</dbReference>
<sequence>MSDDKMLKKVEKCVRMLKHENKIGYALQRLAKIDMTVDVLSKTHVRLAVSALTMNQTYCAEARELLQRWKSVARNARIKEKSVGPLLHSSAEEINPPGKTECQLADNGDDDAEKENGHEHLETKGEEYWENYVKAAFPRCNRKDGESWSECCERLKAEREQKRAAITSRIQQGIVAREAAMRRAVLIDAIPPNSYLKGKAGERGEAVSANFRTVRGIAAPSSSCRKQKKEVAPLMKKTLKMLGIKQKRGGR</sequence>
<gene>
    <name evidence="3" type="ORF">GPUH_LOCUS10929</name>
</gene>
<dbReference type="Gene3D" id="1.20.930.10">
    <property type="entry name" value="Conserved domain common to transcription factors TFIIS, elongin A, CRSP70"/>
    <property type="match status" value="1"/>
</dbReference>
<feature type="region of interest" description="Disordered" evidence="1">
    <location>
        <begin position="87"/>
        <end position="119"/>
    </location>
</feature>
<feature type="domain" description="TFIIS N-terminal" evidence="2">
    <location>
        <begin position="26"/>
        <end position="71"/>
    </location>
</feature>
<dbReference type="AlphaFoldDB" id="A0A183DQD8"/>
<evidence type="ECO:0000313" key="5">
    <source>
        <dbReference type="WBParaSite" id="GPUH_0001094201-mRNA-1"/>
    </source>
</evidence>
<reference evidence="5" key="1">
    <citation type="submission" date="2016-06" db="UniProtKB">
        <authorList>
            <consortium name="WormBaseParasite"/>
        </authorList>
    </citation>
    <scope>IDENTIFICATION</scope>
</reference>
<name>A0A183DQD8_9BILA</name>
<dbReference type="EMBL" id="UYRT01078237">
    <property type="protein sequence ID" value="VDN18102.1"/>
    <property type="molecule type" value="Genomic_DNA"/>
</dbReference>
<dbReference type="WBParaSite" id="GPUH_0001094201-mRNA-1">
    <property type="protein sequence ID" value="GPUH_0001094201-mRNA-1"/>
    <property type="gene ID" value="GPUH_0001094201"/>
</dbReference>
<accession>A0A183DQD8</accession>
<reference evidence="3 4" key="2">
    <citation type="submission" date="2018-11" db="EMBL/GenBank/DDBJ databases">
        <authorList>
            <consortium name="Pathogen Informatics"/>
        </authorList>
    </citation>
    <scope>NUCLEOTIDE SEQUENCE [LARGE SCALE GENOMIC DNA]</scope>
</reference>